<dbReference type="FunCoup" id="A0A3N4MH69">
    <property type="interactions" value="36"/>
</dbReference>
<dbReference type="Proteomes" id="UP000267821">
    <property type="component" value="Unassembled WGS sequence"/>
</dbReference>
<dbReference type="OrthoDB" id="10041966at2759"/>
<proteinExistence type="predicted"/>
<keyword evidence="1" id="KW-0378">Hydrolase</keyword>
<dbReference type="PANTHER" id="PTHR10285">
    <property type="entry name" value="URIDINE KINASE"/>
    <property type="match status" value="1"/>
</dbReference>
<gene>
    <name evidence="1" type="ORF">L211DRAFT_484085</name>
</gene>
<keyword evidence="2" id="KW-1185">Reference proteome</keyword>
<reference evidence="1 2" key="1">
    <citation type="journal article" date="2018" name="Nat. Ecol. Evol.">
        <title>Pezizomycetes genomes reveal the molecular basis of ectomycorrhizal truffle lifestyle.</title>
        <authorList>
            <person name="Murat C."/>
            <person name="Payen T."/>
            <person name="Noel B."/>
            <person name="Kuo A."/>
            <person name="Morin E."/>
            <person name="Chen J."/>
            <person name="Kohler A."/>
            <person name="Krizsan K."/>
            <person name="Balestrini R."/>
            <person name="Da Silva C."/>
            <person name="Montanini B."/>
            <person name="Hainaut M."/>
            <person name="Levati E."/>
            <person name="Barry K.W."/>
            <person name="Belfiori B."/>
            <person name="Cichocki N."/>
            <person name="Clum A."/>
            <person name="Dockter R.B."/>
            <person name="Fauchery L."/>
            <person name="Guy J."/>
            <person name="Iotti M."/>
            <person name="Le Tacon F."/>
            <person name="Lindquist E.A."/>
            <person name="Lipzen A."/>
            <person name="Malagnac F."/>
            <person name="Mello A."/>
            <person name="Molinier V."/>
            <person name="Miyauchi S."/>
            <person name="Poulain J."/>
            <person name="Riccioni C."/>
            <person name="Rubini A."/>
            <person name="Sitrit Y."/>
            <person name="Splivallo R."/>
            <person name="Traeger S."/>
            <person name="Wang M."/>
            <person name="Zifcakova L."/>
            <person name="Wipf D."/>
            <person name="Zambonelli A."/>
            <person name="Paolocci F."/>
            <person name="Nowrousian M."/>
            <person name="Ottonello S."/>
            <person name="Baldrian P."/>
            <person name="Spatafora J.W."/>
            <person name="Henrissat B."/>
            <person name="Nagy L.G."/>
            <person name="Aury J.M."/>
            <person name="Wincker P."/>
            <person name="Grigoriev I.V."/>
            <person name="Bonfante P."/>
            <person name="Martin F.M."/>
        </authorList>
    </citation>
    <scope>NUCLEOTIDE SEQUENCE [LARGE SCALE GENOMIC DNA]</scope>
    <source>
        <strain evidence="1 2">ATCC MYA-4762</strain>
    </source>
</reference>
<evidence type="ECO:0000313" key="1">
    <source>
        <dbReference type="EMBL" id="RPB28075.1"/>
    </source>
</evidence>
<dbReference type="AlphaFoldDB" id="A0A3N4MH69"/>
<dbReference type="EMBL" id="ML121530">
    <property type="protein sequence ID" value="RPB28075.1"/>
    <property type="molecule type" value="Genomic_DNA"/>
</dbReference>
<dbReference type="STRING" id="1051890.A0A3N4MH69"/>
<accession>A0A3N4MH69</accession>
<name>A0A3N4MH69_9PEZI</name>
<evidence type="ECO:0000313" key="2">
    <source>
        <dbReference type="Proteomes" id="UP000267821"/>
    </source>
</evidence>
<dbReference type="SUPFAM" id="SSF52540">
    <property type="entry name" value="P-loop containing nucleoside triphosphate hydrolases"/>
    <property type="match status" value="1"/>
</dbReference>
<organism evidence="1 2">
    <name type="scientific">Terfezia boudieri ATCC MYA-4762</name>
    <dbReference type="NCBI Taxonomy" id="1051890"/>
    <lineage>
        <taxon>Eukaryota</taxon>
        <taxon>Fungi</taxon>
        <taxon>Dikarya</taxon>
        <taxon>Ascomycota</taxon>
        <taxon>Pezizomycotina</taxon>
        <taxon>Pezizomycetes</taxon>
        <taxon>Pezizales</taxon>
        <taxon>Pezizaceae</taxon>
        <taxon>Terfezia</taxon>
    </lineage>
</organism>
<sequence>MPTYVISISGPTASGKTTLSRLLLRIFDGLTFTPRTRTTSTPISISTTILHQDDFYFPETEIPIKCVPKEDTPGEYEEQRDWDCPEAIDFGKLKCCLKKFRDEGCAGPEDHARILDELGIKAIEAENSVGPERVSQGEVNEIRGRILDELENSTELGNSARRVHILILEGFLLYFNETPHTKELSPLLSLLDARLLLHTTLTHAVSRRKNRMTYVTVEGFFEDPPGYIENVVWPNYVNYHRHLFVDGDVEKGELSDWAQTVAGIKRQEREGMEMRELVEWGAKVIVQALGQAQSG</sequence>
<dbReference type="InParanoid" id="A0A3N4MH69"/>
<dbReference type="GO" id="GO:0016787">
    <property type="term" value="F:hydrolase activity"/>
    <property type="evidence" value="ECO:0007669"/>
    <property type="project" value="UniProtKB-KW"/>
</dbReference>
<dbReference type="Gene3D" id="3.40.50.300">
    <property type="entry name" value="P-loop containing nucleotide triphosphate hydrolases"/>
    <property type="match status" value="1"/>
</dbReference>
<protein>
    <submittedName>
        <fullName evidence="1">P-loop containing nucleoside triphosphate hydrolase protein</fullName>
    </submittedName>
</protein>
<dbReference type="InterPro" id="IPR027417">
    <property type="entry name" value="P-loop_NTPase"/>
</dbReference>